<keyword evidence="3" id="KW-0804">Transcription</keyword>
<evidence type="ECO:0000313" key="5">
    <source>
        <dbReference type="EMBL" id="SOC15211.1"/>
    </source>
</evidence>
<accession>A0A285T1R3</accession>
<dbReference type="PROSITE" id="PS01117">
    <property type="entry name" value="HTH_MARR_1"/>
    <property type="match status" value="1"/>
</dbReference>
<dbReference type="InterPro" id="IPR036390">
    <property type="entry name" value="WH_DNA-bd_sf"/>
</dbReference>
<dbReference type="AlphaFoldDB" id="A0A285T1R3"/>
<dbReference type="PROSITE" id="PS50995">
    <property type="entry name" value="HTH_MARR_2"/>
    <property type="match status" value="1"/>
</dbReference>
<evidence type="ECO:0000256" key="1">
    <source>
        <dbReference type="ARBA" id="ARBA00023015"/>
    </source>
</evidence>
<dbReference type="RefSeq" id="WP_097073992.1">
    <property type="nucleotide sequence ID" value="NZ_OBMQ01000008.1"/>
</dbReference>
<dbReference type="InterPro" id="IPR039422">
    <property type="entry name" value="MarR/SlyA-like"/>
</dbReference>
<dbReference type="GO" id="GO:0006950">
    <property type="term" value="P:response to stress"/>
    <property type="evidence" value="ECO:0007669"/>
    <property type="project" value="TreeGrafter"/>
</dbReference>
<evidence type="ECO:0000256" key="3">
    <source>
        <dbReference type="ARBA" id="ARBA00023163"/>
    </source>
</evidence>
<dbReference type="SUPFAM" id="SSF46785">
    <property type="entry name" value="Winged helix' DNA-binding domain"/>
    <property type="match status" value="1"/>
</dbReference>
<keyword evidence="2" id="KW-0238">DNA-binding</keyword>
<organism evidence="5 6">
    <name type="scientific">Ureibacillus xyleni</name>
    <dbReference type="NCBI Taxonomy" id="614648"/>
    <lineage>
        <taxon>Bacteria</taxon>
        <taxon>Bacillati</taxon>
        <taxon>Bacillota</taxon>
        <taxon>Bacilli</taxon>
        <taxon>Bacillales</taxon>
        <taxon>Caryophanaceae</taxon>
        <taxon>Ureibacillus</taxon>
    </lineage>
</organism>
<dbReference type="Pfam" id="PF01047">
    <property type="entry name" value="MarR"/>
    <property type="match status" value="1"/>
</dbReference>
<sequence>MNREEILELRNTVQKFVRLFGLLEQNVTPCGFNLSPSQVFALQELENKTLTIGELANLLFLERSTVSRLVDSLVKGGFVNRLLNEANRREVLVSLTEKGGSSLNQVREQSIQYYASILNGVSEDYQHQILSGFKIFNDALSKKRSEQNEF</sequence>
<dbReference type="GO" id="GO:0003677">
    <property type="term" value="F:DNA binding"/>
    <property type="evidence" value="ECO:0007669"/>
    <property type="project" value="UniProtKB-KW"/>
</dbReference>
<dbReference type="Gene3D" id="1.10.10.10">
    <property type="entry name" value="Winged helix-like DNA-binding domain superfamily/Winged helix DNA-binding domain"/>
    <property type="match status" value="1"/>
</dbReference>
<dbReference type="EMBL" id="OBMQ01000008">
    <property type="protein sequence ID" value="SOC15211.1"/>
    <property type="molecule type" value="Genomic_DNA"/>
</dbReference>
<dbReference type="InterPro" id="IPR036388">
    <property type="entry name" value="WH-like_DNA-bd_sf"/>
</dbReference>
<reference evidence="6" key="1">
    <citation type="submission" date="2017-08" db="EMBL/GenBank/DDBJ databases">
        <authorList>
            <person name="Varghese N."/>
            <person name="Submissions S."/>
        </authorList>
    </citation>
    <scope>NUCLEOTIDE SEQUENCE [LARGE SCALE GENOMIC DNA]</scope>
    <source>
        <strain evidence="6">JC22</strain>
    </source>
</reference>
<dbReference type="PRINTS" id="PR00598">
    <property type="entry name" value="HTHMARR"/>
</dbReference>
<dbReference type="SMART" id="SM00347">
    <property type="entry name" value="HTH_MARR"/>
    <property type="match status" value="1"/>
</dbReference>
<feature type="domain" description="HTH marR-type" evidence="4">
    <location>
        <begin position="3"/>
        <end position="141"/>
    </location>
</feature>
<dbReference type="GO" id="GO:0003700">
    <property type="term" value="F:DNA-binding transcription factor activity"/>
    <property type="evidence" value="ECO:0007669"/>
    <property type="project" value="InterPro"/>
</dbReference>
<proteinExistence type="predicted"/>
<dbReference type="Proteomes" id="UP000219636">
    <property type="component" value="Unassembled WGS sequence"/>
</dbReference>
<keyword evidence="6" id="KW-1185">Reference proteome</keyword>
<gene>
    <name evidence="5" type="ORF">SAMN05880501_10854</name>
</gene>
<evidence type="ECO:0000313" key="6">
    <source>
        <dbReference type="Proteomes" id="UP000219636"/>
    </source>
</evidence>
<dbReference type="OrthoDB" id="9799663at2"/>
<evidence type="ECO:0000259" key="4">
    <source>
        <dbReference type="PROSITE" id="PS50995"/>
    </source>
</evidence>
<keyword evidence="1" id="KW-0805">Transcription regulation</keyword>
<dbReference type="PANTHER" id="PTHR33164">
    <property type="entry name" value="TRANSCRIPTIONAL REGULATOR, MARR FAMILY"/>
    <property type="match status" value="1"/>
</dbReference>
<name>A0A285T1R3_9BACL</name>
<dbReference type="InterPro" id="IPR023187">
    <property type="entry name" value="Tscrpt_reg_MarR-type_CS"/>
</dbReference>
<evidence type="ECO:0000256" key="2">
    <source>
        <dbReference type="ARBA" id="ARBA00023125"/>
    </source>
</evidence>
<dbReference type="PANTHER" id="PTHR33164:SF43">
    <property type="entry name" value="HTH-TYPE TRANSCRIPTIONAL REPRESSOR YETL"/>
    <property type="match status" value="1"/>
</dbReference>
<dbReference type="InterPro" id="IPR000835">
    <property type="entry name" value="HTH_MarR-typ"/>
</dbReference>
<protein>
    <submittedName>
        <fullName evidence="5">MarR family transcriptional regulator</fullName>
    </submittedName>
</protein>